<proteinExistence type="predicted"/>
<dbReference type="EMBL" id="FWFT01000001">
    <property type="protein sequence ID" value="SLN16409.1"/>
    <property type="molecule type" value="Genomic_DNA"/>
</dbReference>
<keyword evidence="2" id="KW-1185">Reference proteome</keyword>
<evidence type="ECO:0000313" key="1">
    <source>
        <dbReference type="EMBL" id="SLN16409.1"/>
    </source>
</evidence>
<reference evidence="1 2" key="1">
    <citation type="submission" date="2017-03" db="EMBL/GenBank/DDBJ databases">
        <authorList>
            <person name="Afonso C.L."/>
            <person name="Miller P.J."/>
            <person name="Scott M.A."/>
            <person name="Spackman E."/>
            <person name="Goraichik I."/>
            <person name="Dimitrov K.M."/>
            <person name="Suarez D.L."/>
            <person name="Swayne D.E."/>
        </authorList>
    </citation>
    <scope>NUCLEOTIDE SEQUENCE [LARGE SCALE GENOMIC DNA]</scope>
    <source>
        <strain evidence="1 2">CECT 8397</strain>
    </source>
</reference>
<evidence type="ECO:0000313" key="2">
    <source>
        <dbReference type="Proteomes" id="UP000193623"/>
    </source>
</evidence>
<dbReference type="Proteomes" id="UP000193623">
    <property type="component" value="Unassembled WGS sequence"/>
</dbReference>
<protein>
    <submittedName>
        <fullName evidence="1">Uncharacterized protein</fullName>
    </submittedName>
</protein>
<name>A0A1Y5RHG0_9RHOB</name>
<dbReference type="RefSeq" id="WP_085862889.1">
    <property type="nucleotide sequence ID" value="NZ_FWFT01000001.1"/>
</dbReference>
<dbReference type="AlphaFoldDB" id="A0A1Y5RHG0"/>
<sequence length="176" mass="19182">MGHTPLIMTNATRTRFLYGAFALEDGVPVFVGSVVEGSGFTYDRATGWPVAGTVARVSLQIRSETEVIDVLAVRSHPDTDVALLNHVFEGAAIDWFNPDVAFQRNFKAPPARPAPKTGLCGKIELATGDILTHEDVDDIFGGRIRKVQRLAKRIPPADLDFWDIDPDLEVTPRAAG</sequence>
<organism evidence="1 2">
    <name type="scientific">Pseudooctadecabacter jejudonensis</name>
    <dbReference type="NCBI Taxonomy" id="1391910"/>
    <lineage>
        <taxon>Bacteria</taxon>
        <taxon>Pseudomonadati</taxon>
        <taxon>Pseudomonadota</taxon>
        <taxon>Alphaproteobacteria</taxon>
        <taxon>Rhodobacterales</taxon>
        <taxon>Paracoccaceae</taxon>
        <taxon>Pseudooctadecabacter</taxon>
    </lineage>
</organism>
<accession>A0A1Y5RHG0</accession>
<gene>
    <name evidence="1" type="ORF">PSJ8397_00420</name>
</gene>